<keyword evidence="2" id="KW-0058">Aromatic hydrocarbons catabolism</keyword>
<feature type="active site" evidence="9">
    <location>
        <position position="261"/>
    </location>
</feature>
<dbReference type="Proteomes" id="UP000198609">
    <property type="component" value="Unassembled WGS sequence"/>
</dbReference>
<evidence type="ECO:0000256" key="8">
    <source>
        <dbReference type="ARBA" id="ARBA00070319"/>
    </source>
</evidence>
<dbReference type="EC" id="1.2.1.65" evidence="7"/>
<gene>
    <name evidence="12" type="ORF">SAMN04490356_9290</name>
</gene>
<feature type="domain" description="Aldehyde dehydrogenase" evidence="11">
    <location>
        <begin position="22"/>
        <end position="481"/>
    </location>
</feature>
<dbReference type="GO" id="GO:0018485">
    <property type="term" value="F:salicylaldehyde dehydrogenase (NAD+) activity"/>
    <property type="evidence" value="ECO:0007669"/>
    <property type="project" value="UniProtKB-EC"/>
</dbReference>
<comment type="pathway">
    <text evidence="5">Aromatic compound metabolism; naphthalene degradation.</text>
</comment>
<dbReference type="PANTHER" id="PTHR42986">
    <property type="entry name" value="BENZALDEHYDE DEHYDROGENASE YFMT"/>
    <property type="match status" value="1"/>
</dbReference>
<evidence type="ECO:0000313" key="13">
    <source>
        <dbReference type="Proteomes" id="UP000198609"/>
    </source>
</evidence>
<dbReference type="SUPFAM" id="SSF53720">
    <property type="entry name" value="ALDH-like"/>
    <property type="match status" value="1"/>
</dbReference>
<dbReference type="AlphaFoldDB" id="A0A1H5C993"/>
<dbReference type="FunFam" id="3.40.309.10:FF:000010">
    <property type="entry name" value="Gamma-aminobutyraldehyde dehydrogenase"/>
    <property type="match status" value="1"/>
</dbReference>
<evidence type="ECO:0000256" key="10">
    <source>
        <dbReference type="RuleBase" id="RU003345"/>
    </source>
</evidence>
<evidence type="ECO:0000256" key="5">
    <source>
        <dbReference type="ARBA" id="ARBA00035632"/>
    </source>
</evidence>
<evidence type="ECO:0000259" key="11">
    <source>
        <dbReference type="Pfam" id="PF00171"/>
    </source>
</evidence>
<evidence type="ECO:0000256" key="4">
    <source>
        <dbReference type="ARBA" id="ARBA00023027"/>
    </source>
</evidence>
<dbReference type="InterPro" id="IPR015590">
    <property type="entry name" value="Aldehyde_DH_dom"/>
</dbReference>
<keyword evidence="4" id="KW-0520">NAD</keyword>
<comment type="similarity">
    <text evidence="1 10">Belongs to the aldehyde dehydrogenase family.</text>
</comment>
<protein>
    <recommendedName>
        <fullName evidence="8">Salicylaldehyde dehydrogenase</fullName>
        <ecNumber evidence="7">1.2.1.65</ecNumber>
    </recommendedName>
</protein>
<dbReference type="Gene3D" id="3.40.605.10">
    <property type="entry name" value="Aldehyde Dehydrogenase, Chain A, domain 1"/>
    <property type="match status" value="1"/>
</dbReference>
<accession>A0A1H5C993</accession>
<dbReference type="Gene3D" id="3.40.309.10">
    <property type="entry name" value="Aldehyde Dehydrogenase, Chain A, domain 2"/>
    <property type="match status" value="1"/>
</dbReference>
<evidence type="ECO:0000256" key="2">
    <source>
        <dbReference type="ARBA" id="ARBA00022797"/>
    </source>
</evidence>
<dbReference type="InterPro" id="IPR016163">
    <property type="entry name" value="Ald_DH_C"/>
</dbReference>
<evidence type="ECO:0000256" key="7">
    <source>
        <dbReference type="ARBA" id="ARBA00066992"/>
    </source>
</evidence>
<dbReference type="FunFam" id="3.40.605.10:FF:000007">
    <property type="entry name" value="NAD/NADP-dependent betaine aldehyde dehydrogenase"/>
    <property type="match status" value="1"/>
</dbReference>
<evidence type="ECO:0000256" key="1">
    <source>
        <dbReference type="ARBA" id="ARBA00009986"/>
    </source>
</evidence>
<reference evidence="13" key="1">
    <citation type="submission" date="2016-10" db="EMBL/GenBank/DDBJ databases">
        <authorList>
            <person name="Varghese N."/>
            <person name="Submissions S."/>
        </authorList>
    </citation>
    <scope>NUCLEOTIDE SEQUENCE [LARGE SCALE GENOMIC DNA]</scope>
    <source>
        <strain evidence="13">DSM 40318</strain>
    </source>
</reference>
<keyword evidence="13" id="KW-1185">Reference proteome</keyword>
<dbReference type="PANTHER" id="PTHR42986:SF1">
    <property type="entry name" value="BENZALDEHYDE DEHYDROGENASE YFMT"/>
    <property type="match status" value="1"/>
</dbReference>
<evidence type="ECO:0000256" key="3">
    <source>
        <dbReference type="ARBA" id="ARBA00023002"/>
    </source>
</evidence>
<evidence type="ECO:0000313" key="12">
    <source>
        <dbReference type="EMBL" id="SED63195.1"/>
    </source>
</evidence>
<organism evidence="12 13">
    <name type="scientific">Streptomyces melanosporofaciens</name>
    <dbReference type="NCBI Taxonomy" id="67327"/>
    <lineage>
        <taxon>Bacteria</taxon>
        <taxon>Bacillati</taxon>
        <taxon>Actinomycetota</taxon>
        <taxon>Actinomycetes</taxon>
        <taxon>Kitasatosporales</taxon>
        <taxon>Streptomycetaceae</taxon>
        <taxon>Streptomyces</taxon>
        <taxon>Streptomyces violaceusniger group</taxon>
    </lineage>
</organism>
<dbReference type="InterPro" id="IPR016162">
    <property type="entry name" value="Ald_DH_N"/>
</dbReference>
<dbReference type="RefSeq" id="WP_093469897.1">
    <property type="nucleotide sequence ID" value="NZ_FNST01000002.1"/>
</dbReference>
<proteinExistence type="inferred from homology"/>
<evidence type="ECO:0000256" key="9">
    <source>
        <dbReference type="PROSITE-ProRule" id="PRU10007"/>
    </source>
</evidence>
<evidence type="ECO:0000256" key="6">
    <source>
        <dbReference type="ARBA" id="ARBA00050596"/>
    </source>
</evidence>
<dbReference type="InterPro" id="IPR016161">
    <property type="entry name" value="Ald_DH/histidinol_DH"/>
</dbReference>
<sequence length="493" mass="53235">MSVLSSIDAPYDFDQLYLAGRWRHGGSASPLTVRDPYSGQVLAQLVAADADDVDEAFREADRAQRSWEKVLPGERARIIRRAAEILEARREETVSWLVREAGSTRLKAAMEVDAVLAMLLDAATLPHRAEGRIIPGDIEGKENRLYRKPIGVVGLITPWNFPLHLAARTLAPALALGNAVVVKPAEETPITGGLLLAKIFEEAGLPPGVISVLAGPSRVIGDPFLLHPVPSVVSFTGSTPVGRHVAHCAATGPRIKSVMLELGGNNPFVILDDADIELAVRAAVAGKFIHQGQLCITTNRIIVHSSIHDEFVERYVDRVSTLKTGDPNDPDTVIGPIVSQRHFAGLMKTVEAARAEGAHQALGGEATGQVLPPHIFTSVTQEMAVGRDEIFGPIVPIISVNDDEEALRVANDTEYGLSSAVFTTDAERGLAFAHRIEAGMTHINDMPVVDLANMPFGGEKNSGLGRFGGDALIDELTRQHWISVQHQPRRYPF</sequence>
<comment type="catalytic activity">
    <reaction evidence="6">
        <text>salicylaldehyde + NAD(+) + H2O = salicylate + NADH + 2 H(+)</text>
        <dbReference type="Rhea" id="RHEA:18537"/>
        <dbReference type="ChEBI" id="CHEBI:15377"/>
        <dbReference type="ChEBI" id="CHEBI:15378"/>
        <dbReference type="ChEBI" id="CHEBI:16008"/>
        <dbReference type="ChEBI" id="CHEBI:30762"/>
        <dbReference type="ChEBI" id="CHEBI:57540"/>
        <dbReference type="ChEBI" id="CHEBI:57945"/>
        <dbReference type="EC" id="1.2.1.65"/>
    </reaction>
</comment>
<keyword evidence="3 10" id="KW-0560">Oxidoreductase</keyword>
<dbReference type="InterPro" id="IPR029510">
    <property type="entry name" value="Ald_DH_CS_GLU"/>
</dbReference>
<dbReference type="PROSITE" id="PS00687">
    <property type="entry name" value="ALDEHYDE_DEHYDR_GLU"/>
    <property type="match status" value="1"/>
</dbReference>
<dbReference type="Pfam" id="PF00171">
    <property type="entry name" value="Aldedh"/>
    <property type="match status" value="1"/>
</dbReference>
<name>A0A1H5C993_STRMJ</name>
<dbReference type="EMBL" id="FNST01000002">
    <property type="protein sequence ID" value="SED63195.1"/>
    <property type="molecule type" value="Genomic_DNA"/>
</dbReference>